<dbReference type="Proteomes" id="UP000229080">
    <property type="component" value="Unassembled WGS sequence"/>
</dbReference>
<evidence type="ECO:0000313" key="1">
    <source>
        <dbReference type="EMBL" id="PIS16769.1"/>
    </source>
</evidence>
<comment type="caution">
    <text evidence="1">The sequence shown here is derived from an EMBL/GenBank/DDBJ whole genome shotgun (WGS) entry which is preliminary data.</text>
</comment>
<accession>A0A2H0WXX1</accession>
<proteinExistence type="predicted"/>
<reference evidence="2" key="1">
    <citation type="submission" date="2017-09" db="EMBL/GenBank/DDBJ databases">
        <title>Depth-based differentiation of microbial function through sediment-hosted aquifers and enrichment of novel symbionts in the deep terrestrial subsurface.</title>
        <authorList>
            <person name="Probst A.J."/>
            <person name="Ladd B."/>
            <person name="Jarett J.K."/>
            <person name="Geller-Mcgrath D.E."/>
            <person name="Sieber C.M.K."/>
            <person name="Emerson J.B."/>
            <person name="Anantharaman K."/>
            <person name="Thomas B.C."/>
            <person name="Malmstrom R."/>
            <person name="Stieglmeier M."/>
            <person name="Klingl A."/>
            <person name="Woyke T."/>
            <person name="Ryan C.M."/>
            <person name="Banfield J.F."/>
        </authorList>
    </citation>
    <scope>NUCLEOTIDE SEQUENCE [LARGE SCALE GENOMIC DNA]</scope>
</reference>
<name>A0A2H0WXX1_9BACT</name>
<dbReference type="EMBL" id="PEZF01000073">
    <property type="protein sequence ID" value="PIS16769.1"/>
    <property type="molecule type" value="Genomic_DNA"/>
</dbReference>
<protein>
    <submittedName>
        <fullName evidence="1">Uncharacterized protein</fullName>
    </submittedName>
</protein>
<organism evidence="1 2">
    <name type="scientific">Candidatus Portnoybacteria bacterium CG09_land_8_20_14_0_10_44_13</name>
    <dbReference type="NCBI Taxonomy" id="1974811"/>
    <lineage>
        <taxon>Bacteria</taxon>
        <taxon>Candidatus Portnoyibacteriota</taxon>
    </lineage>
</organism>
<evidence type="ECO:0000313" key="2">
    <source>
        <dbReference type="Proteomes" id="UP000229080"/>
    </source>
</evidence>
<gene>
    <name evidence="1" type="ORF">COT61_02160</name>
</gene>
<dbReference type="AlphaFoldDB" id="A0A2H0WXX1"/>
<sequence length="59" mass="6890">MIQLPYFLLCHSTLDTESKKIRIWIPASAGMTVVITLKRSVSDRYFFNSIFKPIKSQIR</sequence>